<feature type="compositionally biased region" description="Basic and acidic residues" evidence="5">
    <location>
        <begin position="389"/>
        <end position="399"/>
    </location>
</feature>
<dbReference type="Gene3D" id="2.60.40.10">
    <property type="entry name" value="Immunoglobulins"/>
    <property type="match status" value="1"/>
</dbReference>
<dbReference type="RefSeq" id="WP_348397480.1">
    <property type="nucleotide sequence ID" value="NZ_CP136600.1"/>
</dbReference>
<dbReference type="Proteomes" id="UP001301442">
    <property type="component" value="Chromosome"/>
</dbReference>
<keyword evidence="8" id="KW-1185">Reference proteome</keyword>
<dbReference type="PANTHER" id="PTHR42693">
    <property type="entry name" value="ARYLSULFATASE FAMILY MEMBER"/>
    <property type="match status" value="1"/>
</dbReference>
<evidence type="ECO:0000256" key="1">
    <source>
        <dbReference type="ARBA" id="ARBA00008779"/>
    </source>
</evidence>
<dbReference type="PANTHER" id="PTHR42693:SF53">
    <property type="entry name" value="ENDO-4-O-SULFATASE"/>
    <property type="match status" value="1"/>
</dbReference>
<reference evidence="7 8" key="1">
    <citation type="submission" date="2023-09" db="EMBL/GenBank/DDBJ databases">
        <authorList>
            <person name="Qi X."/>
        </authorList>
    </citation>
    <scope>NUCLEOTIDE SEQUENCE [LARGE SCALE GENOMIC DNA]</scope>
    <source>
        <strain evidence="7 8">S1-1</strain>
    </source>
</reference>
<evidence type="ECO:0000256" key="3">
    <source>
        <dbReference type="ARBA" id="ARBA00022801"/>
    </source>
</evidence>
<protein>
    <submittedName>
        <fullName evidence="7">Sulfatase-like hydrolase/transferase</fullName>
    </submittedName>
</protein>
<dbReference type="InterPro" id="IPR006644">
    <property type="entry name" value="Cadg"/>
</dbReference>
<organism evidence="7 8">
    <name type="scientific">Thalassotalea fonticola</name>
    <dbReference type="NCBI Taxonomy" id="3065649"/>
    <lineage>
        <taxon>Bacteria</taxon>
        <taxon>Pseudomonadati</taxon>
        <taxon>Pseudomonadota</taxon>
        <taxon>Gammaproteobacteria</taxon>
        <taxon>Alteromonadales</taxon>
        <taxon>Colwelliaceae</taxon>
        <taxon>Thalassotalea</taxon>
    </lineage>
</organism>
<evidence type="ECO:0000313" key="8">
    <source>
        <dbReference type="Proteomes" id="UP001301442"/>
    </source>
</evidence>
<dbReference type="Gene3D" id="3.40.720.10">
    <property type="entry name" value="Alkaline Phosphatase, subunit A"/>
    <property type="match status" value="1"/>
</dbReference>
<name>A0ABZ0GSF5_9GAMM</name>
<evidence type="ECO:0000256" key="2">
    <source>
        <dbReference type="ARBA" id="ARBA00022723"/>
    </source>
</evidence>
<keyword evidence="4" id="KW-0106">Calcium</keyword>
<dbReference type="PROSITE" id="PS00523">
    <property type="entry name" value="SULFATASE_1"/>
    <property type="match status" value="1"/>
</dbReference>
<evidence type="ECO:0000259" key="6">
    <source>
        <dbReference type="SMART" id="SM00736"/>
    </source>
</evidence>
<feature type="region of interest" description="Disordered" evidence="5">
    <location>
        <begin position="387"/>
        <end position="411"/>
    </location>
</feature>
<dbReference type="SUPFAM" id="SSF49313">
    <property type="entry name" value="Cadherin-like"/>
    <property type="match status" value="1"/>
</dbReference>
<accession>A0ABZ0GSF5</accession>
<keyword evidence="3" id="KW-0378">Hydrolase</keyword>
<dbReference type="InterPro" id="IPR024607">
    <property type="entry name" value="Sulfatase_CS"/>
</dbReference>
<gene>
    <name evidence="7" type="ORF">RI844_05715</name>
</gene>
<dbReference type="SUPFAM" id="SSF53649">
    <property type="entry name" value="Alkaline phosphatase-like"/>
    <property type="match status" value="1"/>
</dbReference>
<dbReference type="InterPro" id="IPR015919">
    <property type="entry name" value="Cadherin-like_sf"/>
</dbReference>
<sequence length="586" mass="64477">MLNNNLLNRTKHFAIYLLIFLLSACNGGSSGEAEPKLTPNNVPSAPNIAMNRATQGELFRASLSATDADNDSLSFTKISGPNWLSVDGGNLLGTPTADDVGLSSVVIEVSDGKDTTQASISITVVAVITDERPNVIVFYADDMGWGDVGYHGYDDIRTPNIDELAASGTTFNQGYVAASVCGPSRAGLVTGVHQQRFGYYGNGGVSHVPPSQPMIFEQLKKHDYQTAVVGKWHLGEEAGLPNSRGVDFFYGFHNGSHDYHVSDLVEGGKTSQAPIYRNGNVEPPIQDSKGYLTEMFSHEAANFIDNANTTEPFFVYVAYNAVHAPWQVPQEYLDRLADLQVEDERKFFAGMILALDDGIGEVMDAVERKDATDNTLVFFLSDNGTPRKHGFEKPKEKSRGTTTMSSPGPLNGFKGDSYEGGIRIPFLVSWPGKVPVAEYSDPVINLDIVPTIMARMGVTEPYAGLNFDGVDLFPFITGEESGRPHEVMHWRRGEDYALRQDDWKLTYNDQSGSQRIMLFNLADDPGEWQDLSDAHPEQAQTMQNMFDAWDSALPDNLNGANTNPSNRNYEYSNGYRRSVSEWNAQQ</sequence>
<dbReference type="SMART" id="SM00736">
    <property type="entry name" value="CADG"/>
    <property type="match status" value="1"/>
</dbReference>
<dbReference type="EMBL" id="CP136600">
    <property type="protein sequence ID" value="WOH38711.1"/>
    <property type="molecule type" value="Genomic_DNA"/>
</dbReference>
<dbReference type="Pfam" id="PF00884">
    <property type="entry name" value="Sulfatase"/>
    <property type="match status" value="1"/>
</dbReference>
<dbReference type="Pfam" id="PF05345">
    <property type="entry name" value="He_PIG"/>
    <property type="match status" value="1"/>
</dbReference>
<dbReference type="Gene3D" id="3.30.1120.10">
    <property type="match status" value="1"/>
</dbReference>
<comment type="similarity">
    <text evidence="1">Belongs to the sulfatase family.</text>
</comment>
<dbReference type="InterPro" id="IPR050738">
    <property type="entry name" value="Sulfatase"/>
</dbReference>
<keyword evidence="2" id="KW-0479">Metal-binding</keyword>
<dbReference type="InterPro" id="IPR017850">
    <property type="entry name" value="Alkaline_phosphatase_core_sf"/>
</dbReference>
<evidence type="ECO:0000313" key="7">
    <source>
        <dbReference type="EMBL" id="WOH38711.1"/>
    </source>
</evidence>
<proteinExistence type="inferred from homology"/>
<evidence type="ECO:0000256" key="5">
    <source>
        <dbReference type="SAM" id="MobiDB-lite"/>
    </source>
</evidence>
<dbReference type="InterPro" id="IPR013783">
    <property type="entry name" value="Ig-like_fold"/>
</dbReference>
<dbReference type="InterPro" id="IPR000917">
    <property type="entry name" value="Sulfatase_N"/>
</dbReference>
<feature type="domain" description="Dystroglycan-type cadherin-like" evidence="6">
    <location>
        <begin position="43"/>
        <end position="133"/>
    </location>
</feature>
<evidence type="ECO:0000256" key="4">
    <source>
        <dbReference type="ARBA" id="ARBA00022837"/>
    </source>
</evidence>